<evidence type="ECO:0000256" key="9">
    <source>
        <dbReference type="ARBA" id="ARBA00023125"/>
    </source>
</evidence>
<keyword evidence="7" id="KW-0269">Exonuclease</keyword>
<keyword evidence="6 15" id="KW-0347">Helicase</keyword>
<comment type="catalytic activity">
    <reaction evidence="12">
        <text>Couples ATP hydrolysis with the unwinding of duplex DNA by translocating in the 3'-5' direction.</text>
        <dbReference type="EC" id="5.6.2.4"/>
    </reaction>
</comment>
<feature type="region of interest" description="Disordered" evidence="16">
    <location>
        <begin position="181"/>
        <end position="202"/>
    </location>
</feature>
<dbReference type="InterPro" id="IPR013986">
    <property type="entry name" value="DExx_box_DNA_helicase_dom_sf"/>
</dbReference>
<dbReference type="InterPro" id="IPR038726">
    <property type="entry name" value="PDDEXK_AddAB-type"/>
</dbReference>
<comment type="catalytic activity">
    <reaction evidence="14">
        <text>ATP + H2O = ADP + phosphate + H(+)</text>
        <dbReference type="Rhea" id="RHEA:13065"/>
        <dbReference type="ChEBI" id="CHEBI:15377"/>
        <dbReference type="ChEBI" id="CHEBI:15378"/>
        <dbReference type="ChEBI" id="CHEBI:30616"/>
        <dbReference type="ChEBI" id="CHEBI:43474"/>
        <dbReference type="ChEBI" id="CHEBI:456216"/>
        <dbReference type="EC" id="5.6.2.4"/>
    </reaction>
</comment>
<evidence type="ECO:0000256" key="10">
    <source>
        <dbReference type="ARBA" id="ARBA00023204"/>
    </source>
</evidence>
<evidence type="ECO:0000256" key="3">
    <source>
        <dbReference type="ARBA" id="ARBA00022741"/>
    </source>
</evidence>
<evidence type="ECO:0000256" key="14">
    <source>
        <dbReference type="ARBA" id="ARBA00048988"/>
    </source>
</evidence>
<comment type="caution">
    <text evidence="19">The sequence shown here is derived from an EMBL/GenBank/DDBJ whole genome shotgun (WGS) entry which is preliminary data.</text>
</comment>
<keyword evidence="9" id="KW-0238">DNA-binding</keyword>
<dbReference type="Pfam" id="PF13361">
    <property type="entry name" value="UvrD_C"/>
    <property type="match status" value="1"/>
</dbReference>
<keyword evidence="4" id="KW-0227">DNA damage</keyword>
<evidence type="ECO:0000256" key="12">
    <source>
        <dbReference type="ARBA" id="ARBA00034617"/>
    </source>
</evidence>
<keyword evidence="5 15" id="KW-0378">Hydrolase</keyword>
<dbReference type="Pfam" id="PF12705">
    <property type="entry name" value="PDDEXK_1"/>
    <property type="match status" value="1"/>
</dbReference>
<dbReference type="InterPro" id="IPR027417">
    <property type="entry name" value="P-loop_NTPase"/>
</dbReference>
<dbReference type="Gene3D" id="3.90.320.10">
    <property type="match status" value="1"/>
</dbReference>
<dbReference type="PROSITE" id="PS51198">
    <property type="entry name" value="UVRD_HELICASE_ATP_BIND"/>
    <property type="match status" value="1"/>
</dbReference>
<dbReference type="InterPro" id="IPR014016">
    <property type="entry name" value="UvrD-like_ATP-bd"/>
</dbReference>
<dbReference type="Gene3D" id="1.10.10.160">
    <property type="match status" value="1"/>
</dbReference>
<dbReference type="EC" id="5.6.2.4" evidence="13"/>
<protein>
    <recommendedName>
        <fullName evidence="13">DNA 3'-5' helicase</fullName>
        <ecNumber evidence="13">5.6.2.4</ecNumber>
    </recommendedName>
</protein>
<dbReference type="InterPro" id="IPR011604">
    <property type="entry name" value="PDDEXK-like_dom_sf"/>
</dbReference>
<organism evidence="19 20">
    <name type="scientific">Candidatus Doudnabacteria bacterium RIFCSPHIGHO2_01_FULL_43_23</name>
    <dbReference type="NCBI Taxonomy" id="1817822"/>
    <lineage>
        <taxon>Bacteria</taxon>
        <taxon>Candidatus Doudnaibacteriota</taxon>
    </lineage>
</organism>
<name>A0A1F5NRC9_9BACT</name>
<proteinExistence type="inferred from homology"/>
<dbReference type="EMBL" id="MFEI01000037">
    <property type="protein sequence ID" value="OGE80221.1"/>
    <property type="molecule type" value="Genomic_DNA"/>
</dbReference>
<dbReference type="InterPro" id="IPR000212">
    <property type="entry name" value="DNA_helicase_UvrD/REP"/>
</dbReference>
<evidence type="ECO:0000256" key="6">
    <source>
        <dbReference type="ARBA" id="ARBA00022806"/>
    </source>
</evidence>
<dbReference type="SUPFAM" id="SSF52540">
    <property type="entry name" value="P-loop containing nucleoside triphosphate hydrolases"/>
    <property type="match status" value="1"/>
</dbReference>
<dbReference type="Proteomes" id="UP000177912">
    <property type="component" value="Unassembled WGS sequence"/>
</dbReference>
<evidence type="ECO:0000256" key="16">
    <source>
        <dbReference type="SAM" id="MobiDB-lite"/>
    </source>
</evidence>
<evidence type="ECO:0000313" key="19">
    <source>
        <dbReference type="EMBL" id="OGE80221.1"/>
    </source>
</evidence>
<evidence type="ECO:0000256" key="5">
    <source>
        <dbReference type="ARBA" id="ARBA00022801"/>
    </source>
</evidence>
<dbReference type="STRING" id="1817822.A2826_03080"/>
<evidence type="ECO:0000256" key="15">
    <source>
        <dbReference type="PROSITE-ProRule" id="PRU00560"/>
    </source>
</evidence>
<dbReference type="InterPro" id="IPR011335">
    <property type="entry name" value="Restrct_endonuc-II-like"/>
</dbReference>
<evidence type="ECO:0000313" key="20">
    <source>
        <dbReference type="Proteomes" id="UP000177912"/>
    </source>
</evidence>
<dbReference type="AlphaFoldDB" id="A0A1F5NRC9"/>
<evidence type="ECO:0000256" key="4">
    <source>
        <dbReference type="ARBA" id="ARBA00022763"/>
    </source>
</evidence>
<feature type="binding site" evidence="15">
    <location>
        <begin position="31"/>
        <end position="38"/>
    </location>
    <ligand>
        <name>ATP</name>
        <dbReference type="ChEBI" id="CHEBI:30616"/>
    </ligand>
</feature>
<evidence type="ECO:0000259" key="18">
    <source>
        <dbReference type="PROSITE" id="PS51217"/>
    </source>
</evidence>
<dbReference type="PANTHER" id="PTHR11070">
    <property type="entry name" value="UVRD / RECB / PCRA DNA HELICASE FAMILY MEMBER"/>
    <property type="match status" value="1"/>
</dbReference>
<gene>
    <name evidence="19" type="ORF">A2826_03080</name>
</gene>
<evidence type="ECO:0000256" key="11">
    <source>
        <dbReference type="ARBA" id="ARBA00023235"/>
    </source>
</evidence>
<evidence type="ECO:0000256" key="1">
    <source>
        <dbReference type="ARBA" id="ARBA00009922"/>
    </source>
</evidence>
<dbReference type="GO" id="GO:0000725">
    <property type="term" value="P:recombinational repair"/>
    <property type="evidence" value="ECO:0007669"/>
    <property type="project" value="TreeGrafter"/>
</dbReference>
<comment type="similarity">
    <text evidence="1">Belongs to the helicase family. UvrD subfamily.</text>
</comment>
<keyword evidence="2" id="KW-0540">Nuclease</keyword>
<dbReference type="GO" id="GO:0003677">
    <property type="term" value="F:DNA binding"/>
    <property type="evidence" value="ECO:0007669"/>
    <property type="project" value="UniProtKB-KW"/>
</dbReference>
<feature type="domain" description="UvrD-like helicase ATP-binding" evidence="17">
    <location>
        <begin position="10"/>
        <end position="337"/>
    </location>
</feature>
<dbReference type="GO" id="GO:0004527">
    <property type="term" value="F:exonuclease activity"/>
    <property type="evidence" value="ECO:0007669"/>
    <property type="project" value="UniProtKB-KW"/>
</dbReference>
<evidence type="ECO:0000256" key="13">
    <source>
        <dbReference type="ARBA" id="ARBA00034808"/>
    </source>
</evidence>
<keyword evidence="11" id="KW-0413">Isomerase</keyword>
<evidence type="ECO:0000256" key="2">
    <source>
        <dbReference type="ARBA" id="ARBA00022722"/>
    </source>
</evidence>
<dbReference type="Gene3D" id="3.40.50.300">
    <property type="entry name" value="P-loop containing nucleotide triphosphate hydrolases"/>
    <property type="match status" value="2"/>
</dbReference>
<dbReference type="GO" id="GO:0005524">
    <property type="term" value="F:ATP binding"/>
    <property type="evidence" value="ECO:0007669"/>
    <property type="project" value="UniProtKB-UniRule"/>
</dbReference>
<dbReference type="Pfam" id="PF00580">
    <property type="entry name" value="UvrD-helicase"/>
    <property type="match status" value="1"/>
</dbReference>
<accession>A0A1F5NRC9</accession>
<reference evidence="19 20" key="1">
    <citation type="journal article" date="2016" name="Nat. Commun.">
        <title>Thousands of microbial genomes shed light on interconnected biogeochemical processes in an aquifer system.</title>
        <authorList>
            <person name="Anantharaman K."/>
            <person name="Brown C.T."/>
            <person name="Hug L.A."/>
            <person name="Sharon I."/>
            <person name="Castelle C.J."/>
            <person name="Probst A.J."/>
            <person name="Thomas B.C."/>
            <person name="Singh A."/>
            <person name="Wilkins M.J."/>
            <person name="Karaoz U."/>
            <person name="Brodie E.L."/>
            <person name="Williams K.H."/>
            <person name="Hubbard S.S."/>
            <person name="Banfield J.F."/>
        </authorList>
    </citation>
    <scope>NUCLEOTIDE SEQUENCE [LARGE SCALE GENOMIC DNA]</scope>
</reference>
<evidence type="ECO:0000256" key="8">
    <source>
        <dbReference type="ARBA" id="ARBA00022840"/>
    </source>
</evidence>
<evidence type="ECO:0000259" key="17">
    <source>
        <dbReference type="PROSITE" id="PS51198"/>
    </source>
</evidence>
<keyword evidence="3 15" id="KW-0547">Nucleotide-binding</keyword>
<dbReference type="PANTHER" id="PTHR11070:SF2">
    <property type="entry name" value="ATP-DEPENDENT DNA HELICASE SRS2"/>
    <property type="match status" value="1"/>
</dbReference>
<feature type="domain" description="UvrD-like helicase C-terminal" evidence="18">
    <location>
        <begin position="345"/>
        <end position="630"/>
    </location>
</feature>
<dbReference type="PROSITE" id="PS51217">
    <property type="entry name" value="UVRD_HELICASE_CTER"/>
    <property type="match status" value="1"/>
</dbReference>
<keyword evidence="8 15" id="KW-0067">ATP-binding</keyword>
<dbReference type="InterPro" id="IPR014017">
    <property type="entry name" value="DNA_helicase_UvrD-like_C"/>
</dbReference>
<dbReference type="GO" id="GO:0043138">
    <property type="term" value="F:3'-5' DNA helicase activity"/>
    <property type="evidence" value="ECO:0007669"/>
    <property type="project" value="UniProtKB-EC"/>
</dbReference>
<dbReference type="Gene3D" id="1.10.486.10">
    <property type="entry name" value="PCRA, domain 4"/>
    <property type="match status" value="1"/>
</dbReference>
<dbReference type="SUPFAM" id="SSF52980">
    <property type="entry name" value="Restriction endonuclease-like"/>
    <property type="match status" value="1"/>
</dbReference>
<sequence length="993" mass="114565">MSSKESKLLNGLNKEQIDAVTHKDGPLLIVAGAGTGKTTVITRRIAWLIEQGFAKPDEILALTFTEKAALEMEERVDKLLPYGYTNLWVSTFHAFCQRILDSHSIAIGLPVNFKLLSETEQWVLIRKNLERFDLDYFRPIGNPSRFIKILLKHFSRAKDELISPSEYVEYAKNLSLDTDSDLGISSSPKKPSHKVRRQKDQDGGEIDAMEVKKVQEVANAFAVYQNLLIENNALDFGDLINYTYELFRKRPNIAAHYRKQFKYILVDEFQDTNYAQYELVRWLLGSPSPDSSNITVVGDDDQSIYKFRGASVSNILKFKEDFKSAKQIALIQNYRSRQNLLDMAHEFVKLNNPERLEEKLKISKKLKSNFKDPGEIKVLKYPDYFQEAEGVMEKILAIKKADKESAWDDFAILVRSNDSAEIFIDTLDRAGLPYIHLSRSGLYKKLIVQQVLAYLKLLDNYHESRSVYRVLNLPIFGFSDEDLAQIVSYGNRKAYSLYDAIKQIPLQNNLSETGRKSVNLLLTLVQKHTALARAKPVNEVFVHIVRDLKIAHEESERGPETTLEVQNLSYLNQFHRKIQDFIAGSDQKLLKDFMEEIDLELASGETGTLDFDTDLGPETIKIITVHSAKGLEFKYVFVVALVEKKFPSISRSEPIELPDKLVKDILPTGDFHIQEERRLFYVAMTRAKVGLYLTYALDYNGSTVRKPSVFLKDLGLASNELPGPTGKVEFKEEKKVISKPKYPPLRWYSYSKIASFDRCSLEFFNRYVLKVPEPGAGIVSYGQTIHKVLENYLKLYKQQQEDIQGDLFSPSKNSKKISLPSISKLKEFYKQAWVDDWYEDSKQKQAYWEQGEMILVELFEYFKENSPRPKYIEDEFKLDIGGRLFKGRLDRADVTQDGIIIIDYKTVPKKKTLDKRQLVVYQIASQEFFKEKVADLQYWFLTDKLDIAHFKADEKQILETKDFLGTMMGQIEDAFKTGDFAKYHKKHQNCKFE</sequence>
<keyword evidence="10" id="KW-0234">DNA repair</keyword>
<dbReference type="CDD" id="cd17932">
    <property type="entry name" value="DEXQc_UvrD"/>
    <property type="match status" value="1"/>
</dbReference>
<evidence type="ECO:0000256" key="7">
    <source>
        <dbReference type="ARBA" id="ARBA00022839"/>
    </source>
</evidence>